<protein>
    <submittedName>
        <fullName evidence="2">Uncharacterized protein</fullName>
    </submittedName>
</protein>
<feature type="region of interest" description="Disordered" evidence="1">
    <location>
        <begin position="1"/>
        <end position="30"/>
    </location>
</feature>
<feature type="non-terminal residue" evidence="2">
    <location>
        <position position="1"/>
    </location>
</feature>
<dbReference type="EMBL" id="JYDI01004638">
    <property type="protein sequence ID" value="KRY06077.1"/>
    <property type="molecule type" value="Genomic_DNA"/>
</dbReference>
<evidence type="ECO:0000256" key="1">
    <source>
        <dbReference type="SAM" id="MobiDB-lite"/>
    </source>
</evidence>
<name>A0A0V0Z108_TRIBR</name>
<evidence type="ECO:0000313" key="3">
    <source>
        <dbReference type="Proteomes" id="UP000054653"/>
    </source>
</evidence>
<sequence length="30" mass="3518">LEQPIFSRGQPIAQRQRKKPITMTEASQFM</sequence>
<organism evidence="2 3">
    <name type="scientific">Trichinella britovi</name>
    <name type="common">Parasitic roundworm</name>
    <dbReference type="NCBI Taxonomy" id="45882"/>
    <lineage>
        <taxon>Eukaryota</taxon>
        <taxon>Metazoa</taxon>
        <taxon>Ecdysozoa</taxon>
        <taxon>Nematoda</taxon>
        <taxon>Enoplea</taxon>
        <taxon>Dorylaimia</taxon>
        <taxon>Trichinellida</taxon>
        <taxon>Trichinellidae</taxon>
        <taxon>Trichinella</taxon>
    </lineage>
</organism>
<evidence type="ECO:0000313" key="2">
    <source>
        <dbReference type="EMBL" id="KRY06077.1"/>
    </source>
</evidence>
<accession>A0A0V0Z108</accession>
<proteinExistence type="predicted"/>
<keyword evidence="3" id="KW-1185">Reference proteome</keyword>
<reference evidence="2 3" key="1">
    <citation type="submission" date="2015-01" db="EMBL/GenBank/DDBJ databases">
        <title>Evolution of Trichinella species and genotypes.</title>
        <authorList>
            <person name="Korhonen P.K."/>
            <person name="Edoardo P."/>
            <person name="Giuseppe L.R."/>
            <person name="Gasser R.B."/>
        </authorList>
    </citation>
    <scope>NUCLEOTIDE SEQUENCE [LARGE SCALE GENOMIC DNA]</scope>
    <source>
        <strain evidence="2">ISS120</strain>
    </source>
</reference>
<dbReference type="Proteomes" id="UP000054653">
    <property type="component" value="Unassembled WGS sequence"/>
</dbReference>
<comment type="caution">
    <text evidence="2">The sequence shown here is derived from an EMBL/GenBank/DDBJ whole genome shotgun (WGS) entry which is preliminary data.</text>
</comment>
<dbReference type="AlphaFoldDB" id="A0A0V0Z108"/>
<gene>
    <name evidence="2" type="ORF">T03_14316</name>
</gene>